<organism evidence="5 6">
    <name type="scientific">Nocardia cyriacigeorgica (strain GUH-2)</name>
    <dbReference type="NCBI Taxonomy" id="1127134"/>
    <lineage>
        <taxon>Bacteria</taxon>
        <taxon>Bacillati</taxon>
        <taxon>Actinomycetota</taxon>
        <taxon>Actinomycetes</taxon>
        <taxon>Mycobacteriales</taxon>
        <taxon>Nocardiaceae</taxon>
        <taxon>Nocardia</taxon>
    </lineage>
</organism>
<dbReference type="Gene3D" id="3.40.50.300">
    <property type="entry name" value="P-loop containing nucleotide triphosphate hydrolases"/>
    <property type="match status" value="2"/>
</dbReference>
<accession>H6QYH4</accession>
<dbReference type="PANTHER" id="PTHR42855:SF2">
    <property type="entry name" value="DRUG RESISTANCE ABC TRANSPORTER,ATP-BINDING PROTEIN"/>
    <property type="match status" value="1"/>
</dbReference>
<dbReference type="PANTHER" id="PTHR42855">
    <property type="entry name" value="ABC TRANSPORTER ATP-BINDING SUBUNIT"/>
    <property type="match status" value="1"/>
</dbReference>
<feature type="domain" description="ABC transporter" evidence="4">
    <location>
        <begin position="337"/>
        <end position="552"/>
    </location>
</feature>
<dbReference type="CDD" id="cd03221">
    <property type="entry name" value="ABCF_EF-3"/>
    <property type="match status" value="1"/>
</dbReference>
<keyword evidence="2 5" id="KW-0067">ATP-binding</keyword>
<evidence type="ECO:0000259" key="4">
    <source>
        <dbReference type="PROSITE" id="PS50893"/>
    </source>
</evidence>
<sequence>MRTAAAQLTLTDITKRYSERIVLDRASLTIRPGETVGIVGDNGSGKSTLLRLIAGQETPDNGEITVHMPGGIGYLPQALDLPDAATVADAIDTALADIRTLEARLRALETELAATESTGPILDEYAEVVQRFEARGGYDADRRVDIALAGLGLPGLDRERTLGTLSGGERSRLALAATLAAAPHLLLLDEPTNDLDDQAVEWLERHLLAHRGTVVVVTHDRVFLERLTTTIVEVDAGALARYGDGYAGYLAAKAAERRRREAEFQRWRTELARSRALAESNVVRLDAIPRKLPLAVFAAGPFRARGRDHGARSRIRNAKERVARLTENPVAAPPDPLRFTAQWDRGGDVEGPVATLAGVEVGDRLRVDELAIRAGERVLITGANGAGKTTLLRVLAGEQEVGAGAVEVGGTVGHLRQQQTPWPSDWTALQAYAAGRFVDAEDAAAELLGTGLFHPGELSRRIGDLSYGQRRRVDLARLVADPVDLLLLDEPTNHLAPALVEELEAALDGYPGALVLVTHDRGLRSRFRGTHLELAAGQVVSRSEQAPAMPTAG</sequence>
<proteinExistence type="predicted"/>
<dbReference type="SUPFAM" id="SSF52540">
    <property type="entry name" value="P-loop containing nucleoside triphosphate hydrolases"/>
    <property type="match status" value="2"/>
</dbReference>
<feature type="coiled-coil region" evidence="3">
    <location>
        <begin position="91"/>
        <end position="118"/>
    </location>
</feature>
<dbReference type="InterPro" id="IPR003439">
    <property type="entry name" value="ABC_transporter-like_ATP-bd"/>
</dbReference>
<dbReference type="NCBIfam" id="NF000171">
    <property type="entry name" value="ABCF_producer"/>
    <property type="match status" value="1"/>
</dbReference>
<dbReference type="GO" id="GO:0016887">
    <property type="term" value="F:ATP hydrolysis activity"/>
    <property type="evidence" value="ECO:0007669"/>
    <property type="project" value="InterPro"/>
</dbReference>
<dbReference type="SMART" id="SM00382">
    <property type="entry name" value="AAA"/>
    <property type="match status" value="2"/>
</dbReference>
<protein>
    <submittedName>
        <fullName evidence="5">Tylosin resistance ATP-binding protein tlrC</fullName>
    </submittedName>
</protein>
<dbReference type="PROSITE" id="PS50893">
    <property type="entry name" value="ABC_TRANSPORTER_2"/>
    <property type="match status" value="2"/>
</dbReference>
<dbReference type="eggNOG" id="COG0488">
    <property type="taxonomic scope" value="Bacteria"/>
</dbReference>
<dbReference type="InterPro" id="IPR051309">
    <property type="entry name" value="ABCF_ATPase"/>
</dbReference>
<name>H6QYH4_NOCCG</name>
<dbReference type="OrthoDB" id="3239744at2"/>
<dbReference type="GO" id="GO:0005524">
    <property type="term" value="F:ATP binding"/>
    <property type="evidence" value="ECO:0007669"/>
    <property type="project" value="UniProtKB-KW"/>
</dbReference>
<keyword evidence="6" id="KW-1185">Reference proteome</keyword>
<dbReference type="Pfam" id="PF00005">
    <property type="entry name" value="ABC_tran"/>
    <property type="match status" value="2"/>
</dbReference>
<dbReference type="RefSeq" id="WP_014351480.1">
    <property type="nucleotide sequence ID" value="NC_016887.1"/>
</dbReference>
<dbReference type="HOGENOM" id="CLU_000604_36_0_11"/>
<dbReference type="InterPro" id="IPR017871">
    <property type="entry name" value="ABC_transporter-like_CS"/>
</dbReference>
<dbReference type="NCBIfam" id="NF000355">
    <property type="entry name" value="ribo_prot_ABC_F"/>
    <property type="match status" value="1"/>
</dbReference>
<evidence type="ECO:0000313" key="6">
    <source>
        <dbReference type="Proteomes" id="UP000008190"/>
    </source>
</evidence>
<evidence type="ECO:0000256" key="1">
    <source>
        <dbReference type="ARBA" id="ARBA00022741"/>
    </source>
</evidence>
<dbReference type="InterPro" id="IPR003593">
    <property type="entry name" value="AAA+_ATPase"/>
</dbReference>
<dbReference type="InterPro" id="IPR027417">
    <property type="entry name" value="P-loop_NTPase"/>
</dbReference>
<dbReference type="Proteomes" id="UP000008190">
    <property type="component" value="Chromosome"/>
</dbReference>
<dbReference type="PROSITE" id="PS00211">
    <property type="entry name" value="ABC_TRANSPORTER_1"/>
    <property type="match status" value="2"/>
</dbReference>
<reference evidence="5 6" key="1">
    <citation type="journal article" date="2012" name="J. Bacteriol.">
        <title>Genome sequence of the human- and animal-pathogenic strain Nocardia cyriacigeorgica GUH-2.</title>
        <authorList>
            <person name="Zoropogui A."/>
            <person name="Pujic P."/>
            <person name="Normand P."/>
            <person name="Barbe V."/>
            <person name="Beaman B."/>
            <person name="Beaman L."/>
            <person name="Boiron P."/>
            <person name="Colinon C."/>
            <person name="Deredjian A."/>
            <person name="Graindorge A."/>
            <person name="Mangenot S."/>
            <person name="Nazaret S."/>
            <person name="Neto M."/>
            <person name="Petit S."/>
            <person name="Roche D."/>
            <person name="Vallenet D."/>
            <person name="Rodriguez-Nava V."/>
            <person name="Richard Y."/>
            <person name="Cournoyer B."/>
            <person name="Blaha D."/>
        </authorList>
    </citation>
    <scope>NUCLEOTIDE SEQUENCE [LARGE SCALE GENOMIC DNA]</scope>
    <source>
        <strain evidence="5 6">GUH-2</strain>
    </source>
</reference>
<keyword evidence="3" id="KW-0175">Coiled coil</keyword>
<dbReference type="AlphaFoldDB" id="H6QYH4"/>
<evidence type="ECO:0000256" key="2">
    <source>
        <dbReference type="ARBA" id="ARBA00022840"/>
    </source>
</evidence>
<dbReference type="KEGG" id="ncy:NOCYR_3259"/>
<dbReference type="STRING" id="1127134.NOCYR_3259"/>
<dbReference type="FunFam" id="3.40.50.300:FF:000011">
    <property type="entry name" value="Putative ABC transporter ATP-binding component"/>
    <property type="match status" value="1"/>
</dbReference>
<evidence type="ECO:0000256" key="3">
    <source>
        <dbReference type="SAM" id="Coils"/>
    </source>
</evidence>
<gene>
    <name evidence="5" type="primary">tlrC</name>
    <name evidence="5" type="ordered locus">NOCYR_3259</name>
</gene>
<evidence type="ECO:0000313" key="5">
    <source>
        <dbReference type="EMBL" id="CCF64024.1"/>
    </source>
</evidence>
<dbReference type="EMBL" id="FO082843">
    <property type="protein sequence ID" value="CCF64024.1"/>
    <property type="molecule type" value="Genomic_DNA"/>
</dbReference>
<keyword evidence="1" id="KW-0547">Nucleotide-binding</keyword>
<feature type="domain" description="ABC transporter" evidence="4">
    <location>
        <begin position="8"/>
        <end position="261"/>
    </location>
</feature>